<evidence type="ECO:0000313" key="1">
    <source>
        <dbReference type="EMBL" id="KAF2657336.1"/>
    </source>
</evidence>
<reference evidence="1" key="1">
    <citation type="journal article" date="2020" name="Stud. Mycol.">
        <title>101 Dothideomycetes genomes: a test case for predicting lifestyles and emergence of pathogens.</title>
        <authorList>
            <person name="Haridas S."/>
            <person name="Albert R."/>
            <person name="Binder M."/>
            <person name="Bloem J."/>
            <person name="Labutti K."/>
            <person name="Salamov A."/>
            <person name="Andreopoulos B."/>
            <person name="Baker S."/>
            <person name="Barry K."/>
            <person name="Bills G."/>
            <person name="Bluhm B."/>
            <person name="Cannon C."/>
            <person name="Castanera R."/>
            <person name="Culley D."/>
            <person name="Daum C."/>
            <person name="Ezra D."/>
            <person name="Gonzalez J."/>
            <person name="Henrissat B."/>
            <person name="Kuo A."/>
            <person name="Liang C."/>
            <person name="Lipzen A."/>
            <person name="Lutzoni F."/>
            <person name="Magnuson J."/>
            <person name="Mondo S."/>
            <person name="Nolan M."/>
            <person name="Ohm R."/>
            <person name="Pangilinan J."/>
            <person name="Park H.-J."/>
            <person name="Ramirez L."/>
            <person name="Alfaro M."/>
            <person name="Sun H."/>
            <person name="Tritt A."/>
            <person name="Yoshinaga Y."/>
            <person name="Zwiers L.-H."/>
            <person name="Turgeon B."/>
            <person name="Goodwin S."/>
            <person name="Spatafora J."/>
            <person name="Crous P."/>
            <person name="Grigoriev I."/>
        </authorList>
    </citation>
    <scope>NUCLEOTIDE SEQUENCE</scope>
    <source>
        <strain evidence="1">CBS 122681</strain>
    </source>
</reference>
<dbReference type="AlphaFoldDB" id="A0A6A6TCX2"/>
<organism evidence="1 2">
    <name type="scientific">Lophiostoma macrostomum CBS 122681</name>
    <dbReference type="NCBI Taxonomy" id="1314788"/>
    <lineage>
        <taxon>Eukaryota</taxon>
        <taxon>Fungi</taxon>
        <taxon>Dikarya</taxon>
        <taxon>Ascomycota</taxon>
        <taxon>Pezizomycotina</taxon>
        <taxon>Dothideomycetes</taxon>
        <taxon>Pleosporomycetidae</taxon>
        <taxon>Pleosporales</taxon>
        <taxon>Lophiostomataceae</taxon>
        <taxon>Lophiostoma</taxon>
    </lineage>
</organism>
<sequence>MHRDGRETCAVEATSAGPGDQWVPKCRMKASVWREDSQPHFTYALRLLHSRNHPTKTSFCCRRIAISGQQDDLSASSNVTPWDRVWCAVALHLSTSFMRGYSTNFLVVFHIGQAFGFGRRVFPWYRPFARASIWPGWDRRPLVEWPRNRLRPRRSPRSRTGSSDRYANRYRPRKRLAASSCLR</sequence>
<accession>A0A6A6TCX2</accession>
<proteinExistence type="predicted"/>
<evidence type="ECO:0000313" key="2">
    <source>
        <dbReference type="Proteomes" id="UP000799324"/>
    </source>
</evidence>
<dbReference type="Proteomes" id="UP000799324">
    <property type="component" value="Unassembled WGS sequence"/>
</dbReference>
<name>A0A6A6TCX2_9PLEO</name>
<protein>
    <submittedName>
        <fullName evidence="1">Uncharacterized protein</fullName>
    </submittedName>
</protein>
<gene>
    <name evidence="1" type="ORF">K491DRAFT_330099</name>
</gene>
<dbReference type="EMBL" id="MU004326">
    <property type="protein sequence ID" value="KAF2657336.1"/>
    <property type="molecule type" value="Genomic_DNA"/>
</dbReference>
<keyword evidence="2" id="KW-1185">Reference proteome</keyword>